<dbReference type="KEGG" id="hhg:XM38_017330"/>
<feature type="compositionally biased region" description="Basic residues" evidence="1">
    <location>
        <begin position="117"/>
        <end position="129"/>
    </location>
</feature>
<dbReference type="AlphaFoldDB" id="A0A1Z3HKK1"/>
<sequence>MAWGVKITIRPSLVGALGRRFQRSGYSAWGRASPRMVDGGCHGSSGRGRNRSKAVHRFPAKGSQLAAGGDQGVGGLRPQGRRPLVMIVSRGPWGRGFCFPQHFRQVKQLRDPCSPAGRRRSGERRHRRTASLPAREPVWEAAAWAAASVRPALITMMGLVRATSRAADRRRSGHCRCSPCR</sequence>
<reference evidence="2 3" key="1">
    <citation type="journal article" date="2016" name="Biochim. Biophys. Acta">
        <title>Characterization of red-shifted phycobilisomes isolated from the chlorophyll f-containing cyanobacterium Halomicronema hongdechloris.</title>
        <authorList>
            <person name="Li Y."/>
            <person name="Lin Y."/>
            <person name="Garvey C.J."/>
            <person name="Birch D."/>
            <person name="Corkery R.W."/>
            <person name="Loughlin P.C."/>
            <person name="Scheer H."/>
            <person name="Willows R.D."/>
            <person name="Chen M."/>
        </authorList>
    </citation>
    <scope>NUCLEOTIDE SEQUENCE [LARGE SCALE GENOMIC DNA]</scope>
    <source>
        <strain evidence="2 3">C2206</strain>
    </source>
</reference>
<feature type="region of interest" description="Disordered" evidence="1">
    <location>
        <begin position="111"/>
        <end position="132"/>
    </location>
</feature>
<protein>
    <submittedName>
        <fullName evidence="2">Uncharacterized protein</fullName>
    </submittedName>
</protein>
<dbReference type="EMBL" id="CP021983">
    <property type="protein sequence ID" value="ASC70786.1"/>
    <property type="molecule type" value="Genomic_DNA"/>
</dbReference>
<dbReference type="Proteomes" id="UP000191901">
    <property type="component" value="Chromosome"/>
</dbReference>
<evidence type="ECO:0000313" key="2">
    <source>
        <dbReference type="EMBL" id="ASC70786.1"/>
    </source>
</evidence>
<keyword evidence="3" id="KW-1185">Reference proteome</keyword>
<gene>
    <name evidence="2" type="ORF">XM38_017330</name>
</gene>
<name>A0A1Z3HKK1_9CYAN</name>
<evidence type="ECO:0000313" key="3">
    <source>
        <dbReference type="Proteomes" id="UP000191901"/>
    </source>
</evidence>
<proteinExistence type="predicted"/>
<evidence type="ECO:0000256" key="1">
    <source>
        <dbReference type="SAM" id="MobiDB-lite"/>
    </source>
</evidence>
<organism evidence="2 3">
    <name type="scientific">Halomicronema hongdechloris C2206</name>
    <dbReference type="NCBI Taxonomy" id="1641165"/>
    <lineage>
        <taxon>Bacteria</taxon>
        <taxon>Bacillati</taxon>
        <taxon>Cyanobacteriota</taxon>
        <taxon>Cyanophyceae</taxon>
        <taxon>Nodosilineales</taxon>
        <taxon>Nodosilineaceae</taxon>
        <taxon>Halomicronema</taxon>
    </lineage>
</organism>
<accession>A0A1Z3HKK1</accession>